<evidence type="ECO:0008006" key="3">
    <source>
        <dbReference type="Google" id="ProtNLM"/>
    </source>
</evidence>
<organism evidence="1 2">
    <name type="scientific">Parvibaculum lavamentivorans (strain DS-1 / DSM 13023 / NCIMB 13966)</name>
    <dbReference type="NCBI Taxonomy" id="402881"/>
    <lineage>
        <taxon>Bacteria</taxon>
        <taxon>Pseudomonadati</taxon>
        <taxon>Pseudomonadota</taxon>
        <taxon>Alphaproteobacteria</taxon>
        <taxon>Hyphomicrobiales</taxon>
        <taxon>Parvibaculaceae</taxon>
        <taxon>Parvibaculum</taxon>
    </lineage>
</organism>
<name>A7HTJ1_PARL1</name>
<evidence type="ECO:0000313" key="1">
    <source>
        <dbReference type="EMBL" id="ABS63224.1"/>
    </source>
</evidence>
<evidence type="ECO:0000313" key="2">
    <source>
        <dbReference type="Proteomes" id="UP000006377"/>
    </source>
</evidence>
<accession>A7HTJ1</accession>
<reference evidence="1 2" key="1">
    <citation type="journal article" date="2011" name="Stand. Genomic Sci.">
        <title>Complete genome sequence of Parvibaculum lavamentivorans type strain (DS-1(T)).</title>
        <authorList>
            <person name="Schleheck D."/>
            <person name="Weiss M."/>
            <person name="Pitluck S."/>
            <person name="Bruce D."/>
            <person name="Land M.L."/>
            <person name="Han S."/>
            <person name="Saunders E."/>
            <person name="Tapia R."/>
            <person name="Detter C."/>
            <person name="Brettin T."/>
            <person name="Han J."/>
            <person name="Woyke T."/>
            <person name="Goodwin L."/>
            <person name="Pennacchio L."/>
            <person name="Nolan M."/>
            <person name="Cook A.M."/>
            <person name="Kjelleberg S."/>
            <person name="Thomas T."/>
        </authorList>
    </citation>
    <scope>NUCLEOTIDE SEQUENCE [LARGE SCALE GENOMIC DNA]</scope>
    <source>
        <strain evidence="2">DS-1 / DSM 13023 / NCIMB 13966</strain>
    </source>
</reference>
<dbReference type="EMBL" id="CP000774">
    <property type="protein sequence ID" value="ABS63224.1"/>
    <property type="molecule type" value="Genomic_DNA"/>
</dbReference>
<dbReference type="Pfam" id="PF07310">
    <property type="entry name" value="PAS_5"/>
    <property type="match status" value="1"/>
</dbReference>
<sequence>MDDSFAQGERARKITHEPQFIDTPEHSAVAEFHAYLEAKRGSREMADRADIKPSEIVRFLPNMIIAEAVDGGEDFRTRLFGTALVELLGEERTGKLLSEFAEESSLDTDPAAVQTRWLYITRKAFFGRKPVFLKVPFAASNRLYLVGHAISAPLTAGGTEPAQTIGAMFVTRAD</sequence>
<dbReference type="KEGG" id="pla:Plav_1605"/>
<dbReference type="HOGENOM" id="CLU_1538611_0_0_5"/>
<dbReference type="Proteomes" id="UP000006377">
    <property type="component" value="Chromosome"/>
</dbReference>
<keyword evidence="2" id="KW-1185">Reference proteome</keyword>
<dbReference type="RefSeq" id="WP_012110512.1">
    <property type="nucleotide sequence ID" value="NC_009719.1"/>
</dbReference>
<dbReference type="AlphaFoldDB" id="A7HTJ1"/>
<gene>
    <name evidence="1" type="ordered locus">Plav_1605</name>
</gene>
<proteinExistence type="predicted"/>
<protein>
    <recommendedName>
        <fullName evidence="3">PAS domain-containing protein</fullName>
    </recommendedName>
</protein>
<dbReference type="eggNOG" id="COG5388">
    <property type="taxonomic scope" value="Bacteria"/>
</dbReference>
<dbReference type="STRING" id="402881.Plav_1605"/>
<dbReference type="InterPro" id="IPR009922">
    <property type="entry name" value="DUF1457"/>
</dbReference>